<dbReference type="GO" id="GO:0005886">
    <property type="term" value="C:plasma membrane"/>
    <property type="evidence" value="ECO:0007669"/>
    <property type="project" value="UniProtKB-SubCell"/>
</dbReference>
<gene>
    <name evidence="9" type="ORF">NTE_02968</name>
</gene>
<feature type="transmembrane region" description="Helical" evidence="7">
    <location>
        <begin position="416"/>
        <end position="436"/>
    </location>
</feature>
<dbReference type="AlphaFoldDB" id="A0A075MV15"/>
<feature type="transmembrane region" description="Helical" evidence="7">
    <location>
        <begin position="262"/>
        <end position="279"/>
    </location>
</feature>
<feature type="domain" description="Citrate transporter-like" evidence="8">
    <location>
        <begin position="14"/>
        <end position="376"/>
    </location>
</feature>
<dbReference type="PANTHER" id="PTHR43302">
    <property type="entry name" value="TRANSPORTER ARSB-RELATED"/>
    <property type="match status" value="1"/>
</dbReference>
<protein>
    <submittedName>
        <fullName evidence="9">Na+/H+ antiporter NhaD-like permease</fullName>
    </submittedName>
</protein>
<dbReference type="eggNOG" id="arCOG00238">
    <property type="taxonomic scope" value="Archaea"/>
</dbReference>
<dbReference type="STRING" id="1459636.NTE_02968"/>
<evidence type="ECO:0000256" key="4">
    <source>
        <dbReference type="ARBA" id="ARBA00022692"/>
    </source>
</evidence>
<evidence type="ECO:0000259" key="8">
    <source>
        <dbReference type="Pfam" id="PF03600"/>
    </source>
</evidence>
<feature type="transmembrane region" description="Helical" evidence="7">
    <location>
        <begin position="53"/>
        <end position="74"/>
    </location>
</feature>
<keyword evidence="3" id="KW-1003">Cell membrane</keyword>
<evidence type="ECO:0000256" key="3">
    <source>
        <dbReference type="ARBA" id="ARBA00022475"/>
    </source>
</evidence>
<dbReference type="HOGENOM" id="CLU_011920_3_0_2"/>
<proteinExistence type="predicted"/>
<feature type="transmembrane region" description="Helical" evidence="7">
    <location>
        <begin position="23"/>
        <end position="41"/>
    </location>
</feature>
<organism evidence="9 10">
    <name type="scientific">Candidatus Nitrososphaera evergladensis SR1</name>
    <dbReference type="NCBI Taxonomy" id="1459636"/>
    <lineage>
        <taxon>Archaea</taxon>
        <taxon>Nitrososphaerota</taxon>
        <taxon>Nitrososphaeria</taxon>
        <taxon>Nitrososphaerales</taxon>
        <taxon>Nitrososphaeraceae</taxon>
        <taxon>Nitrososphaera</taxon>
    </lineage>
</organism>
<dbReference type="OrthoDB" id="86089at2157"/>
<dbReference type="InterPro" id="IPR004680">
    <property type="entry name" value="Cit_transptr-like_dom"/>
</dbReference>
<keyword evidence="6 7" id="KW-0472">Membrane</keyword>
<comment type="subcellular location">
    <subcellularLocation>
        <location evidence="1">Cell membrane</location>
        <topology evidence="1">Multi-pass membrane protein</topology>
    </subcellularLocation>
</comment>
<name>A0A075MV15_9ARCH</name>
<feature type="transmembrane region" description="Helical" evidence="7">
    <location>
        <begin position="291"/>
        <end position="320"/>
    </location>
</feature>
<evidence type="ECO:0000256" key="2">
    <source>
        <dbReference type="ARBA" id="ARBA00022448"/>
    </source>
</evidence>
<sequence>MQEYVALGVFAVVYVLIIGRRRFGVPIWAAMLIGAALMVGLQVTGISDAFRAVNLEVIAFLFGMFSIVSALERAGVLRMIAVRMLARAKTPSQLLMIFVVGMGVLAAFLVNDTIALLGIPLAVHVARHAKIKPTILLLTLAFGITVGSVMTPIGNPQNLLIAIDSGMQFPFVTFLLYLSVPTVANLFVTYLILKAYFRKELPKMLEHAPAAEEEAEIVKEEEGDGAIHYNPRQARLAIYVTVATLAGFVISEFLHVLKVADFGLSVVAMLGAAALYALSSERTQILRKVDYSVLVFFAAMFVVTSAMWQSGAISIITGWLPDPSPADKAQSLGVITAASLSLSQVLSNVPFVALYDFVMTENGFGGEHVAQWLMLAAASTIAGNLTILGAASNVIVIEAAESRGVRAFSFFEFAKIGSVITAANIAIYYAFIVLIVR</sequence>
<keyword evidence="2" id="KW-0813">Transport</keyword>
<feature type="transmembrane region" description="Helical" evidence="7">
    <location>
        <begin position="236"/>
        <end position="256"/>
    </location>
</feature>
<feature type="transmembrane region" description="Helical" evidence="7">
    <location>
        <begin position="174"/>
        <end position="193"/>
    </location>
</feature>
<evidence type="ECO:0000256" key="5">
    <source>
        <dbReference type="ARBA" id="ARBA00022989"/>
    </source>
</evidence>
<dbReference type="GeneID" id="41598639"/>
<evidence type="ECO:0000256" key="6">
    <source>
        <dbReference type="ARBA" id="ARBA00023136"/>
    </source>
</evidence>
<dbReference type="GO" id="GO:0055085">
    <property type="term" value="P:transmembrane transport"/>
    <property type="evidence" value="ECO:0007669"/>
    <property type="project" value="InterPro"/>
</dbReference>
<feature type="transmembrane region" description="Helical" evidence="7">
    <location>
        <begin position="94"/>
        <end position="123"/>
    </location>
</feature>
<evidence type="ECO:0000313" key="9">
    <source>
        <dbReference type="EMBL" id="AIF85003.1"/>
    </source>
</evidence>
<dbReference type="Pfam" id="PF03600">
    <property type="entry name" value="CitMHS"/>
    <property type="match status" value="1"/>
</dbReference>
<keyword evidence="4 7" id="KW-0812">Transmembrane</keyword>
<dbReference type="RefSeq" id="WP_158385583.1">
    <property type="nucleotide sequence ID" value="NZ_CP007174.1"/>
</dbReference>
<dbReference type="EMBL" id="CP007174">
    <property type="protein sequence ID" value="AIF85003.1"/>
    <property type="molecule type" value="Genomic_DNA"/>
</dbReference>
<dbReference type="KEGG" id="nev:NTE_02968"/>
<keyword evidence="10" id="KW-1185">Reference proteome</keyword>
<evidence type="ECO:0000313" key="10">
    <source>
        <dbReference type="Proteomes" id="UP000028194"/>
    </source>
</evidence>
<accession>A0A075MV15</accession>
<evidence type="ECO:0000256" key="7">
    <source>
        <dbReference type="SAM" id="Phobius"/>
    </source>
</evidence>
<dbReference type="PANTHER" id="PTHR43302:SF5">
    <property type="entry name" value="TRANSPORTER ARSB-RELATED"/>
    <property type="match status" value="1"/>
</dbReference>
<reference evidence="9 10" key="1">
    <citation type="journal article" date="2014" name="PLoS ONE">
        <title>Genome Sequence of Candidatus Nitrososphaera evergladensis from Group I.1b Enriched from Everglades Soil Reveals Novel Genomic Features of the Ammonia-Oxidizing Archaea.</title>
        <authorList>
            <person name="Zhalnina K.V."/>
            <person name="Dias R."/>
            <person name="Leonard M.T."/>
            <person name="Dorr de Quadros P."/>
            <person name="Camargo F.A."/>
            <person name="Drew J.C."/>
            <person name="Farmerie W.G."/>
            <person name="Daroub S.H."/>
            <person name="Triplett E.W."/>
        </authorList>
    </citation>
    <scope>NUCLEOTIDE SEQUENCE [LARGE SCALE GENOMIC DNA]</scope>
    <source>
        <strain evidence="9 10">SR1</strain>
    </source>
</reference>
<keyword evidence="5 7" id="KW-1133">Transmembrane helix</keyword>
<feature type="transmembrane region" description="Helical" evidence="7">
    <location>
        <begin position="370"/>
        <end position="396"/>
    </location>
</feature>
<evidence type="ECO:0000256" key="1">
    <source>
        <dbReference type="ARBA" id="ARBA00004651"/>
    </source>
</evidence>
<feature type="transmembrane region" description="Helical" evidence="7">
    <location>
        <begin position="332"/>
        <end position="358"/>
    </location>
</feature>
<dbReference type="Proteomes" id="UP000028194">
    <property type="component" value="Chromosome"/>
</dbReference>